<evidence type="ECO:0000313" key="2">
    <source>
        <dbReference type="Proteomes" id="UP001195483"/>
    </source>
</evidence>
<dbReference type="Proteomes" id="UP001195483">
    <property type="component" value="Unassembled WGS sequence"/>
</dbReference>
<protein>
    <submittedName>
        <fullName evidence="1">Uncharacterized protein</fullName>
    </submittedName>
</protein>
<dbReference type="EMBL" id="JAEAOA010002269">
    <property type="protein sequence ID" value="KAK3583350.1"/>
    <property type="molecule type" value="Genomic_DNA"/>
</dbReference>
<reference evidence="1" key="3">
    <citation type="submission" date="2023-05" db="EMBL/GenBank/DDBJ databases">
        <authorList>
            <person name="Smith C.H."/>
        </authorList>
    </citation>
    <scope>NUCLEOTIDE SEQUENCE</scope>
    <source>
        <strain evidence="1">CHS0354</strain>
        <tissue evidence="1">Mantle</tissue>
    </source>
</reference>
<reference evidence="1" key="2">
    <citation type="journal article" date="2021" name="Genome Biol. Evol.">
        <title>Developing a high-quality reference genome for a parasitic bivalve with doubly uniparental inheritance (Bivalvia: Unionida).</title>
        <authorList>
            <person name="Smith C.H."/>
        </authorList>
    </citation>
    <scope>NUCLEOTIDE SEQUENCE</scope>
    <source>
        <strain evidence="1">CHS0354</strain>
        <tissue evidence="1">Mantle</tissue>
    </source>
</reference>
<name>A0AAE0VNM4_9BIVA</name>
<proteinExistence type="predicted"/>
<comment type="caution">
    <text evidence="1">The sequence shown here is derived from an EMBL/GenBank/DDBJ whole genome shotgun (WGS) entry which is preliminary data.</text>
</comment>
<gene>
    <name evidence="1" type="ORF">CHS0354_038964</name>
</gene>
<accession>A0AAE0VNM4</accession>
<dbReference type="AlphaFoldDB" id="A0AAE0VNM4"/>
<reference evidence="1" key="1">
    <citation type="journal article" date="2021" name="Genome Biol. Evol.">
        <title>A High-Quality Reference Genome for a Parasitic Bivalve with Doubly Uniparental Inheritance (Bivalvia: Unionida).</title>
        <authorList>
            <person name="Smith C.H."/>
        </authorList>
    </citation>
    <scope>NUCLEOTIDE SEQUENCE</scope>
    <source>
        <strain evidence="1">CHS0354</strain>
    </source>
</reference>
<keyword evidence="2" id="KW-1185">Reference proteome</keyword>
<evidence type="ECO:0000313" key="1">
    <source>
        <dbReference type="EMBL" id="KAK3583350.1"/>
    </source>
</evidence>
<organism evidence="1 2">
    <name type="scientific">Potamilus streckersoni</name>
    <dbReference type="NCBI Taxonomy" id="2493646"/>
    <lineage>
        <taxon>Eukaryota</taxon>
        <taxon>Metazoa</taxon>
        <taxon>Spiralia</taxon>
        <taxon>Lophotrochozoa</taxon>
        <taxon>Mollusca</taxon>
        <taxon>Bivalvia</taxon>
        <taxon>Autobranchia</taxon>
        <taxon>Heteroconchia</taxon>
        <taxon>Palaeoheterodonta</taxon>
        <taxon>Unionida</taxon>
        <taxon>Unionoidea</taxon>
        <taxon>Unionidae</taxon>
        <taxon>Ambleminae</taxon>
        <taxon>Lampsilini</taxon>
        <taxon>Potamilus</taxon>
    </lineage>
</organism>
<sequence>MYCIASTLWVEIVQCKNKEALLKERSKKELVPITNNESTPISIRYGQNLGVQALGNICNANHYKRRNLLITSSRNEESNRQRFDVESLEAQKRAILEFRLGNTPVHVCPFNAYRVVMRPVTTDQVYHSQNSKDGYNLRL</sequence>